<dbReference type="PROSITE" id="PS51257">
    <property type="entry name" value="PROKAR_LIPOPROTEIN"/>
    <property type="match status" value="1"/>
</dbReference>
<dbReference type="RefSeq" id="WP_140962062.1">
    <property type="nucleotide sequence ID" value="NZ_VEVQ02000004.1"/>
</dbReference>
<gene>
    <name evidence="1" type="ORF">FIA58_008550</name>
</gene>
<dbReference type="InterPro" id="IPR017853">
    <property type="entry name" value="GH"/>
</dbReference>
<evidence type="ECO:0008006" key="3">
    <source>
        <dbReference type="Google" id="ProtNLM"/>
    </source>
</evidence>
<reference evidence="1 2" key="2">
    <citation type="submission" date="2019-05" db="EMBL/GenBank/DDBJ databases">
        <authorList>
            <person name="Lianzixin W."/>
        </authorList>
    </citation>
    <scope>NUCLEOTIDE SEQUENCE [LARGE SCALE GENOMIC DNA]</scope>
    <source>
        <strain evidence="1 2">EC11</strain>
    </source>
</reference>
<sequence>MSKCIYKSILILVVVSTIGCSNNESNSNELEQRTFFMGTTPWPADLTIEEVDKTYNFINEHCDIIAHHFDEGIPYEEAFNQTVMPQELLENINTRKTKTSSNTKVFLSVSALSITRVTKAKYYESATTTQTIKDNWEQLPFDDENVATAYFNYMCYLIDEFDPIYVNYGVESNGQFWNPIEFIKYKQFLGEVYTQLKVKYPNIPFFISFIVDESNIGFDYASQLIQYTDLIGISAYPYASISSSQSGNTNPDNFPADYFEKFIALDLNKSIAFAETAYIAQDLVIPYYNLNKQGNENWQKKYLEKVLNLCHSKRAKLFIWFCPKDYDALITTFQNQGQNDIETESLLKLWKDTGFMDESDNRRASYNSWVSWVSREKIE</sequence>
<evidence type="ECO:0000313" key="2">
    <source>
        <dbReference type="Proteomes" id="UP000817854"/>
    </source>
</evidence>
<dbReference type="Gene3D" id="3.20.20.80">
    <property type="entry name" value="Glycosidases"/>
    <property type="match status" value="1"/>
</dbReference>
<keyword evidence="2" id="KW-1185">Reference proteome</keyword>
<evidence type="ECO:0000313" key="1">
    <source>
        <dbReference type="EMBL" id="NHN25727.1"/>
    </source>
</evidence>
<comment type="caution">
    <text evidence="1">The sequence shown here is derived from an EMBL/GenBank/DDBJ whole genome shotgun (WGS) entry which is preliminary data.</text>
</comment>
<dbReference type="Proteomes" id="UP000817854">
    <property type="component" value="Unassembled WGS sequence"/>
</dbReference>
<proteinExistence type="predicted"/>
<protein>
    <recommendedName>
        <fullName evidence="3">Arabinogalactan endo-beta-1,4-galactanase</fullName>
    </recommendedName>
</protein>
<accession>A0ABX0IPJ2</accession>
<dbReference type="SUPFAM" id="SSF51445">
    <property type="entry name" value="(Trans)glycosidases"/>
    <property type="match status" value="1"/>
</dbReference>
<reference evidence="1 2" key="3">
    <citation type="submission" date="2020-02" db="EMBL/GenBank/DDBJ databases">
        <title>Flavobacterium profundi sp. nov., isolated from a deep-sea seamount.</title>
        <authorList>
            <person name="Zhang D.-C."/>
        </authorList>
    </citation>
    <scope>NUCLEOTIDE SEQUENCE [LARGE SCALE GENOMIC DNA]</scope>
    <source>
        <strain evidence="1 2">EC11</strain>
    </source>
</reference>
<organism evidence="1 2">
    <name type="scientific">Flavobacterium jejuense</name>
    <dbReference type="NCBI Taxonomy" id="1544455"/>
    <lineage>
        <taxon>Bacteria</taxon>
        <taxon>Pseudomonadati</taxon>
        <taxon>Bacteroidota</taxon>
        <taxon>Flavobacteriia</taxon>
        <taxon>Flavobacteriales</taxon>
        <taxon>Flavobacteriaceae</taxon>
        <taxon>Flavobacterium</taxon>
    </lineage>
</organism>
<name>A0ABX0IPJ2_9FLAO</name>
<dbReference type="EMBL" id="VEVQ02000004">
    <property type="protein sequence ID" value="NHN25727.1"/>
    <property type="molecule type" value="Genomic_DNA"/>
</dbReference>
<reference evidence="2" key="1">
    <citation type="submission" date="2019-05" db="EMBL/GenBank/DDBJ databases">
        <title>Flavobacterium profundi sp. nov., isolated from a deep-sea seamount.</title>
        <authorList>
            <person name="Zhang D.-C."/>
        </authorList>
    </citation>
    <scope>NUCLEOTIDE SEQUENCE [LARGE SCALE GENOMIC DNA]</scope>
    <source>
        <strain evidence="2">EC11</strain>
    </source>
</reference>